<feature type="domain" description="Histidine kinase" evidence="9">
    <location>
        <begin position="271"/>
        <end position="445"/>
    </location>
</feature>
<feature type="transmembrane region" description="Helical" evidence="8">
    <location>
        <begin position="61"/>
        <end position="80"/>
    </location>
</feature>
<dbReference type="InterPro" id="IPR005467">
    <property type="entry name" value="His_kinase_dom"/>
</dbReference>
<gene>
    <name evidence="10" type="ORF">EAV92_13695</name>
</gene>
<dbReference type="PANTHER" id="PTHR40448">
    <property type="entry name" value="TWO-COMPONENT SENSOR HISTIDINE KINASE"/>
    <property type="match status" value="1"/>
</dbReference>
<dbReference type="InterPro" id="IPR004358">
    <property type="entry name" value="Sig_transdc_His_kin-like_C"/>
</dbReference>
<evidence type="ECO:0000256" key="1">
    <source>
        <dbReference type="ARBA" id="ARBA00000085"/>
    </source>
</evidence>
<dbReference type="KEGG" id="coh:EAV92_13695"/>
<proteinExistence type="predicted"/>
<keyword evidence="3" id="KW-0808">Transferase</keyword>
<keyword evidence="11" id="KW-1185">Reference proteome</keyword>
<evidence type="ECO:0000259" key="9">
    <source>
        <dbReference type="PROSITE" id="PS50109"/>
    </source>
</evidence>
<dbReference type="InterPro" id="IPR039506">
    <property type="entry name" value="SPOB_a"/>
</dbReference>
<dbReference type="PANTHER" id="PTHR40448:SF1">
    <property type="entry name" value="TWO-COMPONENT SENSOR HISTIDINE KINASE"/>
    <property type="match status" value="1"/>
</dbReference>
<accession>A0A3G3K093</accession>
<evidence type="ECO:0000256" key="4">
    <source>
        <dbReference type="ARBA" id="ARBA00022741"/>
    </source>
</evidence>
<dbReference type="AlphaFoldDB" id="A0A3G3K093"/>
<dbReference type="Pfam" id="PF14689">
    <property type="entry name" value="SPOB_a"/>
    <property type="match status" value="1"/>
</dbReference>
<dbReference type="GO" id="GO:0005524">
    <property type="term" value="F:ATP binding"/>
    <property type="evidence" value="ECO:0007669"/>
    <property type="project" value="UniProtKB-KW"/>
</dbReference>
<evidence type="ECO:0000256" key="3">
    <source>
        <dbReference type="ARBA" id="ARBA00022679"/>
    </source>
</evidence>
<evidence type="ECO:0000256" key="8">
    <source>
        <dbReference type="SAM" id="Phobius"/>
    </source>
</evidence>
<dbReference type="PROSITE" id="PS50109">
    <property type="entry name" value="HIS_KIN"/>
    <property type="match status" value="1"/>
</dbReference>
<sequence>MEEFLNLMKVSIMGSIPQLFVYLLFVFSFLQPQPKRLLQRLALFAVIHSLYTDSLQLVLPLPLHLLNSYIGQIVLFWLLFKDISVKKKIMLFIFINAFFMLMDLISVAIANYALGILDREAILHGMFFRYLIIVYGQILIVLIASFYIRNRSNFKRYFSLLSEEGSGTLSKTVILIVIQFILLSALQFVHFAGEKNKELTSVIILFLTIAVSLTALAMVIRLIVRSREQAVRMTQDVYVEDIQRMFASIRGQRHDFINHLQVIHSFVQMGKTDELKRYVTDLVQETREMSEIVNHASPALAAFVQAKTTVAVAQGIAFSFELPSANANEERPIRDIDLVKILGNLVDNAFDEVLKLPPGSRFVHASVRREEGRLLLEVSNRGSVLSREAKENLFKAGYTTKTDGSHSGLGLAIVEERTKHYGGTLELQSDEQSGTVFRISIPVKEMKAI</sequence>
<keyword evidence="7" id="KW-0902">Two-component regulatory system</keyword>
<organism evidence="10 11">
    <name type="scientific">Cohnella candidum</name>
    <dbReference type="NCBI Taxonomy" id="2674991"/>
    <lineage>
        <taxon>Bacteria</taxon>
        <taxon>Bacillati</taxon>
        <taxon>Bacillota</taxon>
        <taxon>Bacilli</taxon>
        <taxon>Bacillales</taxon>
        <taxon>Paenibacillaceae</taxon>
        <taxon>Cohnella</taxon>
    </lineage>
</organism>
<evidence type="ECO:0000256" key="7">
    <source>
        <dbReference type="ARBA" id="ARBA00023012"/>
    </source>
</evidence>
<dbReference type="RefSeq" id="WP_123041621.1">
    <property type="nucleotide sequence ID" value="NZ_CP033433.1"/>
</dbReference>
<feature type="transmembrane region" description="Helical" evidence="8">
    <location>
        <begin position="92"/>
        <end position="114"/>
    </location>
</feature>
<dbReference type="Pfam" id="PF02518">
    <property type="entry name" value="HATPase_c"/>
    <property type="match status" value="1"/>
</dbReference>
<feature type="transmembrane region" description="Helical" evidence="8">
    <location>
        <begin position="12"/>
        <end position="30"/>
    </location>
</feature>
<dbReference type="SUPFAM" id="SSF55874">
    <property type="entry name" value="ATPase domain of HSP90 chaperone/DNA topoisomerase II/histidine kinase"/>
    <property type="match status" value="1"/>
</dbReference>
<name>A0A3G3K093_9BACL</name>
<comment type="catalytic activity">
    <reaction evidence="1">
        <text>ATP + protein L-histidine = ADP + protein N-phospho-L-histidine.</text>
        <dbReference type="EC" id="2.7.13.3"/>
    </reaction>
</comment>
<dbReference type="PRINTS" id="PR00344">
    <property type="entry name" value="BCTRLSENSOR"/>
</dbReference>
<dbReference type="InterPro" id="IPR003594">
    <property type="entry name" value="HATPase_dom"/>
</dbReference>
<dbReference type="EMBL" id="CP033433">
    <property type="protein sequence ID" value="AYQ73537.1"/>
    <property type="molecule type" value="Genomic_DNA"/>
</dbReference>
<dbReference type="Gene3D" id="1.10.287.130">
    <property type="match status" value="1"/>
</dbReference>
<evidence type="ECO:0000256" key="5">
    <source>
        <dbReference type="ARBA" id="ARBA00022777"/>
    </source>
</evidence>
<keyword evidence="4" id="KW-0547">Nucleotide-binding</keyword>
<evidence type="ECO:0000256" key="6">
    <source>
        <dbReference type="ARBA" id="ARBA00022840"/>
    </source>
</evidence>
<dbReference type="Gene3D" id="3.30.565.10">
    <property type="entry name" value="Histidine kinase-like ATPase, C-terminal domain"/>
    <property type="match status" value="1"/>
</dbReference>
<dbReference type="SMART" id="SM00387">
    <property type="entry name" value="HATPase_c"/>
    <property type="match status" value="1"/>
</dbReference>
<keyword evidence="8" id="KW-0812">Transmembrane</keyword>
<keyword evidence="8" id="KW-1133">Transmembrane helix</keyword>
<protein>
    <recommendedName>
        <fullName evidence="2">histidine kinase</fullName>
        <ecNumber evidence="2">2.7.13.3</ecNumber>
    </recommendedName>
</protein>
<feature type="transmembrane region" description="Helical" evidence="8">
    <location>
        <begin position="126"/>
        <end position="148"/>
    </location>
</feature>
<dbReference type="InterPro" id="IPR036890">
    <property type="entry name" value="HATPase_C_sf"/>
</dbReference>
<keyword evidence="6" id="KW-0067">ATP-binding</keyword>
<evidence type="ECO:0000313" key="10">
    <source>
        <dbReference type="EMBL" id="AYQ73537.1"/>
    </source>
</evidence>
<evidence type="ECO:0000313" key="11">
    <source>
        <dbReference type="Proteomes" id="UP000269097"/>
    </source>
</evidence>
<dbReference type="EC" id="2.7.13.3" evidence="2"/>
<keyword evidence="5" id="KW-0418">Kinase</keyword>
<feature type="transmembrane region" description="Helical" evidence="8">
    <location>
        <begin position="202"/>
        <end position="224"/>
    </location>
</feature>
<dbReference type="GO" id="GO:0042802">
    <property type="term" value="F:identical protein binding"/>
    <property type="evidence" value="ECO:0007669"/>
    <property type="project" value="TreeGrafter"/>
</dbReference>
<keyword evidence="8" id="KW-0472">Membrane</keyword>
<dbReference type="GO" id="GO:0000160">
    <property type="term" value="P:phosphorelay signal transduction system"/>
    <property type="evidence" value="ECO:0007669"/>
    <property type="project" value="UniProtKB-KW"/>
</dbReference>
<reference evidence="10 11" key="1">
    <citation type="submission" date="2018-10" db="EMBL/GenBank/DDBJ databases">
        <title>Genome Sequence of Cohnella sp.</title>
        <authorList>
            <person name="Srinivasan S."/>
            <person name="Kim M.K."/>
        </authorList>
    </citation>
    <scope>NUCLEOTIDE SEQUENCE [LARGE SCALE GENOMIC DNA]</scope>
    <source>
        <strain evidence="10 11">18JY8-7</strain>
    </source>
</reference>
<evidence type="ECO:0000256" key="2">
    <source>
        <dbReference type="ARBA" id="ARBA00012438"/>
    </source>
</evidence>
<feature type="transmembrane region" description="Helical" evidence="8">
    <location>
        <begin position="169"/>
        <end position="190"/>
    </location>
</feature>
<dbReference type="Proteomes" id="UP000269097">
    <property type="component" value="Chromosome"/>
</dbReference>
<dbReference type="GO" id="GO:0004673">
    <property type="term" value="F:protein histidine kinase activity"/>
    <property type="evidence" value="ECO:0007669"/>
    <property type="project" value="UniProtKB-EC"/>
</dbReference>